<comment type="subcellular location">
    <subcellularLocation>
        <location evidence="1 8">Cell membrane</location>
        <topology evidence="1 8">Multi-pass membrane protein</topology>
    </subcellularLocation>
</comment>
<keyword evidence="6 8" id="KW-0675">Receptor</keyword>
<dbReference type="GO" id="GO:0007165">
    <property type="term" value="P:signal transduction"/>
    <property type="evidence" value="ECO:0007669"/>
    <property type="project" value="UniProtKB-KW"/>
</dbReference>
<dbReference type="GO" id="GO:0008049">
    <property type="term" value="P:male courtship behavior"/>
    <property type="evidence" value="ECO:0007669"/>
    <property type="project" value="TreeGrafter"/>
</dbReference>
<evidence type="ECO:0000256" key="6">
    <source>
        <dbReference type="ARBA" id="ARBA00023170"/>
    </source>
</evidence>
<evidence type="ECO:0000256" key="5">
    <source>
        <dbReference type="ARBA" id="ARBA00023136"/>
    </source>
</evidence>
<dbReference type="Pfam" id="PF08395">
    <property type="entry name" value="7tm_7"/>
    <property type="match status" value="1"/>
</dbReference>
<dbReference type="InterPro" id="IPR013604">
    <property type="entry name" value="7TM_chemorcpt"/>
</dbReference>
<feature type="transmembrane region" description="Helical" evidence="8">
    <location>
        <begin position="67"/>
        <end position="93"/>
    </location>
</feature>
<evidence type="ECO:0000313" key="9">
    <source>
        <dbReference type="EMBL" id="QKN21077.1"/>
    </source>
</evidence>
<comment type="caution">
    <text evidence="8">Lacks conserved residue(s) required for the propagation of feature annotation.</text>
</comment>
<dbReference type="GO" id="GO:0050909">
    <property type="term" value="P:sensory perception of taste"/>
    <property type="evidence" value="ECO:0007669"/>
    <property type="project" value="InterPro"/>
</dbReference>
<evidence type="ECO:0000256" key="3">
    <source>
        <dbReference type="ARBA" id="ARBA00022692"/>
    </source>
</evidence>
<comment type="similarity">
    <text evidence="8">Belongs to the insect chemoreceptor superfamily. Gustatory receptor (GR) family.</text>
</comment>
<gene>
    <name evidence="9" type="primary">GR32a.2</name>
</gene>
<dbReference type="GO" id="GO:0030424">
    <property type="term" value="C:axon"/>
    <property type="evidence" value="ECO:0007669"/>
    <property type="project" value="TreeGrafter"/>
</dbReference>
<protein>
    <recommendedName>
        <fullName evidence="8">Gustatory receptor</fullName>
    </recommendedName>
</protein>
<keyword evidence="4 8" id="KW-1133">Transmembrane helix</keyword>
<dbReference type="PANTHER" id="PTHR21143">
    <property type="entry name" value="INVERTEBRATE GUSTATORY RECEPTOR"/>
    <property type="match status" value="1"/>
</dbReference>
<dbReference type="GO" id="GO:0043025">
    <property type="term" value="C:neuronal cell body"/>
    <property type="evidence" value="ECO:0007669"/>
    <property type="project" value="TreeGrafter"/>
</dbReference>
<evidence type="ECO:0000256" key="4">
    <source>
        <dbReference type="ARBA" id="ARBA00022989"/>
    </source>
</evidence>
<feature type="transmembrane region" description="Helical" evidence="8">
    <location>
        <begin position="294"/>
        <end position="317"/>
    </location>
</feature>
<keyword evidence="2 8" id="KW-1003">Cell membrane</keyword>
<keyword evidence="3 8" id="KW-0812">Transmembrane</keyword>
<dbReference type="GO" id="GO:0030425">
    <property type="term" value="C:dendrite"/>
    <property type="evidence" value="ECO:0007669"/>
    <property type="project" value="TreeGrafter"/>
</dbReference>
<accession>A0A6M9TZ03</accession>
<comment type="function">
    <text evidence="8">Gustatory receptor which mediates acceptance or avoidance behavior, depending on its substrates.</text>
</comment>
<proteinExistence type="evidence at transcript level"/>
<feature type="transmembrane region" description="Helical" evidence="8">
    <location>
        <begin position="324"/>
        <end position="346"/>
    </location>
</feature>
<name>A0A6M9TZ03_BACCC</name>
<reference evidence="9" key="1">
    <citation type="journal article" date="2020" name="Mol. Phylogenet. Evol.">
        <title>Analyses of chemosensory genes provide insight into the evolution of behavioral differences to phytochemicals in Bactrocera species.</title>
        <authorList>
            <person name="Wu Z."/>
            <person name="Cui Y."/>
            <person name="Ma J."/>
            <person name="Qu M."/>
            <person name="Lin J."/>
        </authorList>
    </citation>
    <scope>NUCLEOTIDE SEQUENCE</scope>
</reference>
<organism evidence="9">
    <name type="scientific">Bactrocera correcta</name>
    <name type="common">Guava fruit fly</name>
    <name type="synonym">Chaetodacus correctus</name>
    <dbReference type="NCBI Taxonomy" id="47773"/>
    <lineage>
        <taxon>Eukaryota</taxon>
        <taxon>Metazoa</taxon>
        <taxon>Ecdysozoa</taxon>
        <taxon>Arthropoda</taxon>
        <taxon>Hexapoda</taxon>
        <taxon>Insecta</taxon>
        <taxon>Pterygota</taxon>
        <taxon>Neoptera</taxon>
        <taxon>Endopterygota</taxon>
        <taxon>Diptera</taxon>
        <taxon>Brachycera</taxon>
        <taxon>Muscomorpha</taxon>
        <taxon>Tephritoidea</taxon>
        <taxon>Tephritidae</taxon>
        <taxon>Bactrocera</taxon>
        <taxon>Bactrocera</taxon>
    </lineage>
</organism>
<dbReference type="EMBL" id="MT474365">
    <property type="protein sequence ID" value="QKN21077.1"/>
    <property type="molecule type" value="mRNA"/>
</dbReference>
<dbReference type="GO" id="GO:0005886">
    <property type="term" value="C:plasma membrane"/>
    <property type="evidence" value="ECO:0007669"/>
    <property type="project" value="UniProtKB-SubCell"/>
</dbReference>
<sequence>MRSLNRVGHESNAKSVKTRKPAKNSILLYLKCHLLLLKYLGLLPFYTTLSAYEIGMPTQRSIYINRAILLAKFALNILHINAFLSPIILQLLFVRSNTDGITNVLDVVFCMLSDITITWTCARSTTEILLIINSFLRVDKLLRQHPDSPAERSCTTNHFNRYLFLVFGYISLVMIAYVKQTVDYFSIYFCAYITIYQLENAISCGFVVFISALLHLLTERFQYVNRLIEQYTSKDLLQKRYPCTSRTSASSFNRNTNSHDDAKLRMFAQNSALIYSLYIDLLDIYKMINKYAGFGLLMFLMYACYGLLSCAYGCFMCEWQTKDVLYYGIWTFSWIPLYAGIITLLATNCAKATNQANNTSKILARVYGKGKKYQNIIDKFLTKSIRQDVHFTAYGFFVIDNTTLFKISSALVTYLVILIQFKQLEKSKD</sequence>
<keyword evidence="5 8" id="KW-0472">Membrane</keyword>
<evidence type="ECO:0000256" key="8">
    <source>
        <dbReference type="RuleBase" id="RU363108"/>
    </source>
</evidence>
<feature type="transmembrane region" description="Helical" evidence="8">
    <location>
        <begin position="26"/>
        <end position="47"/>
    </location>
</feature>
<evidence type="ECO:0000256" key="7">
    <source>
        <dbReference type="ARBA" id="ARBA00023224"/>
    </source>
</evidence>
<dbReference type="GO" id="GO:0007635">
    <property type="term" value="P:chemosensory behavior"/>
    <property type="evidence" value="ECO:0007669"/>
    <property type="project" value="TreeGrafter"/>
</dbReference>
<keyword evidence="7 8" id="KW-0807">Transducer</keyword>
<dbReference type="PANTHER" id="PTHR21143:SF133">
    <property type="entry name" value="GUSTATORY AND PHEROMONE RECEPTOR 32A-RELATED"/>
    <property type="match status" value="1"/>
</dbReference>
<evidence type="ECO:0000256" key="2">
    <source>
        <dbReference type="ARBA" id="ARBA00022475"/>
    </source>
</evidence>
<feature type="transmembrane region" description="Helical" evidence="8">
    <location>
        <begin position="162"/>
        <end position="178"/>
    </location>
</feature>
<dbReference type="AlphaFoldDB" id="A0A6M9TZ03"/>
<evidence type="ECO:0000256" key="1">
    <source>
        <dbReference type="ARBA" id="ARBA00004651"/>
    </source>
</evidence>
<feature type="transmembrane region" description="Helical" evidence="8">
    <location>
        <begin position="184"/>
        <end position="217"/>
    </location>
</feature>